<protein>
    <recommendedName>
        <fullName evidence="1">DUF4468 domain-containing protein</fullName>
    </recommendedName>
</protein>
<dbReference type="RefSeq" id="WP_198163561.1">
    <property type="nucleotide sequence ID" value="NZ_CP014504.1"/>
</dbReference>
<dbReference type="AlphaFoldDB" id="A0A127VI17"/>
<gene>
    <name evidence="2" type="ORF">AY601_4123</name>
</gene>
<reference evidence="2 3" key="1">
    <citation type="submission" date="2016-03" db="EMBL/GenBank/DDBJ databases">
        <title>Complete genome sequence of Pedobacter cryoconitis PAMC 27485.</title>
        <authorList>
            <person name="Lee J."/>
            <person name="Kim O.-S."/>
        </authorList>
    </citation>
    <scope>NUCLEOTIDE SEQUENCE [LARGE SCALE GENOMIC DNA]</scope>
    <source>
        <strain evidence="2 3">PAMC 27485</strain>
    </source>
</reference>
<evidence type="ECO:0000313" key="3">
    <source>
        <dbReference type="Proteomes" id="UP000071561"/>
    </source>
</evidence>
<proteinExistence type="predicted"/>
<dbReference type="Gene3D" id="3.30.530.80">
    <property type="match status" value="1"/>
</dbReference>
<name>A0A127VI17_9SPHI</name>
<keyword evidence="3" id="KW-1185">Reference proteome</keyword>
<dbReference type="Proteomes" id="UP000071561">
    <property type="component" value="Chromosome"/>
</dbReference>
<sequence>MKNTIIILMMMFSCSSFSQEKPDSLRMPSKDGRVEISEVIIVNNKKSAELFSDALLFIAENYNSPQTVTRLSDRTSGKLLVNTFFVVSDYFHIKCILELDIKDGKYKYVFKDFTYQVVVESLKGDLAPKAQAFDTVFPSKNYKDPNVYTKLAIGTLDSINLLITNLKKTMSKNDSF</sequence>
<accession>A0A127VI17</accession>
<dbReference type="PATRIC" id="fig|188932.3.peg.4280"/>
<dbReference type="KEGG" id="pcm:AY601_4123"/>
<dbReference type="EMBL" id="CP014504">
    <property type="protein sequence ID" value="AMQ00974.1"/>
    <property type="molecule type" value="Genomic_DNA"/>
</dbReference>
<feature type="domain" description="DUF4468" evidence="1">
    <location>
        <begin position="38"/>
        <end position="116"/>
    </location>
</feature>
<evidence type="ECO:0000259" key="1">
    <source>
        <dbReference type="Pfam" id="PF14730"/>
    </source>
</evidence>
<dbReference type="InterPro" id="IPR027823">
    <property type="entry name" value="DUF4468"/>
</dbReference>
<organism evidence="2 3">
    <name type="scientific">Pedobacter cryoconitis</name>
    <dbReference type="NCBI Taxonomy" id="188932"/>
    <lineage>
        <taxon>Bacteria</taxon>
        <taxon>Pseudomonadati</taxon>
        <taxon>Bacteroidota</taxon>
        <taxon>Sphingobacteriia</taxon>
        <taxon>Sphingobacteriales</taxon>
        <taxon>Sphingobacteriaceae</taxon>
        <taxon>Pedobacter</taxon>
    </lineage>
</organism>
<evidence type="ECO:0000313" key="2">
    <source>
        <dbReference type="EMBL" id="AMQ00974.1"/>
    </source>
</evidence>
<dbReference type="Pfam" id="PF14730">
    <property type="entry name" value="DUF4468"/>
    <property type="match status" value="1"/>
</dbReference>